<accession>Q8CZ84</accession>
<evidence type="ECO:0000313" key="2">
    <source>
        <dbReference type="EMBL" id="AAK98997.1"/>
    </source>
</evidence>
<evidence type="ECO:0000313" key="3">
    <source>
        <dbReference type="Proteomes" id="UP000000586"/>
    </source>
</evidence>
<dbReference type="EMBL" id="AE007317">
    <property type="protein sequence ID" value="AAK98997.1"/>
    <property type="molecule type" value="Genomic_DNA"/>
</dbReference>
<dbReference type="PIR" id="A97896">
    <property type="entry name" value="A97896"/>
</dbReference>
<name>Q8CZ84_STRR6</name>
<dbReference type="HOGENOM" id="CLU_1730431_0_0_9"/>
<dbReference type="STRING" id="171101.spr0193"/>
<keyword evidence="1" id="KW-0812">Transmembrane</keyword>
<feature type="transmembrane region" description="Helical" evidence="1">
    <location>
        <begin position="52"/>
        <end position="72"/>
    </location>
</feature>
<sequence length="151" mass="16906">MLIGEAEPFARGRKRFIVGPSFANASDTTKLALSKPKLFSALATAEFKTFKMISAALFGVNVKIAIASATLLPRMLSRTRRDLRGETRTVRAIALAEVISAIYVLLIFYVFSCRLQRDLCKYELVQIHQVCGLPCLLGCKQVRVYVRHKLQ</sequence>
<keyword evidence="3" id="KW-1185">Reference proteome</keyword>
<reference evidence="2 3" key="1">
    <citation type="journal article" date="2001" name="J. Bacteriol.">
        <title>Genome of the bacterium Streptococcus pneumoniae strain R6.</title>
        <authorList>
            <person name="Hoskins J.A."/>
            <person name="Alborn W.Jr."/>
            <person name="Arnold J."/>
            <person name="Blaszczak L."/>
            <person name="Burgett S."/>
            <person name="DeHoff B.S."/>
            <person name="Estrem S."/>
            <person name="Fritz L."/>
            <person name="Fu D.-J."/>
            <person name="Fuller W."/>
            <person name="Geringer C."/>
            <person name="Gilmour R."/>
            <person name="Glass J.S."/>
            <person name="Khoja H."/>
            <person name="Kraft A."/>
            <person name="LaGace R."/>
            <person name="LeBlanc D.J."/>
            <person name="Lee L.N."/>
            <person name="Lefkowitz E.J."/>
            <person name="Lu J."/>
            <person name="Matsushima P."/>
            <person name="McAhren S."/>
            <person name="McHenney M."/>
            <person name="McLeaster K."/>
            <person name="Mundy C."/>
            <person name="Nicas T.I."/>
            <person name="Norris F.H."/>
            <person name="O'Gara M."/>
            <person name="Peery R."/>
            <person name="Robertson G.T."/>
            <person name="Rockey P."/>
            <person name="Sun P.-M."/>
            <person name="Winkler M.E."/>
            <person name="Yang Y."/>
            <person name="Young-Bellido M."/>
            <person name="Zhao G."/>
            <person name="Zook C."/>
            <person name="Baltz R.H."/>
            <person name="Jaskunas S.Richard."/>
            <person name="Rosteck P.R.Jr."/>
            <person name="Skatrud P.L."/>
            <person name="Glass J.I."/>
        </authorList>
    </citation>
    <scope>NUCLEOTIDE SEQUENCE [LARGE SCALE GENOMIC DNA]</scope>
    <source>
        <strain evidence="3">ATCC BAA-255 / R6</strain>
    </source>
</reference>
<protein>
    <submittedName>
        <fullName evidence="2">Uncharacterized protein</fullName>
    </submittedName>
</protein>
<keyword evidence="1" id="KW-1133">Transmembrane helix</keyword>
<dbReference type="Proteomes" id="UP000000586">
    <property type="component" value="Chromosome"/>
</dbReference>
<keyword evidence="1" id="KW-0472">Membrane</keyword>
<proteinExistence type="predicted"/>
<feature type="transmembrane region" description="Helical" evidence="1">
    <location>
        <begin position="92"/>
        <end position="111"/>
    </location>
</feature>
<organism evidence="2 3">
    <name type="scientific">Streptococcus pneumoniae (strain ATCC BAA-255 / R6)</name>
    <dbReference type="NCBI Taxonomy" id="171101"/>
    <lineage>
        <taxon>Bacteria</taxon>
        <taxon>Bacillati</taxon>
        <taxon>Bacillota</taxon>
        <taxon>Bacilli</taxon>
        <taxon>Lactobacillales</taxon>
        <taxon>Streptococcaceae</taxon>
        <taxon>Streptococcus</taxon>
    </lineage>
</organism>
<gene>
    <name evidence="2" type="ordered locus">spr0193</name>
</gene>
<dbReference type="eggNOG" id="ENOG502ZMPM">
    <property type="taxonomic scope" value="Bacteria"/>
</dbReference>
<dbReference type="KEGG" id="spr:spr0193"/>
<dbReference type="AlphaFoldDB" id="Q8CZ84"/>
<evidence type="ECO:0000256" key="1">
    <source>
        <dbReference type="SAM" id="Phobius"/>
    </source>
</evidence>